<dbReference type="Proteomes" id="UP000283841">
    <property type="component" value="Unassembled WGS sequence"/>
</dbReference>
<gene>
    <name evidence="1" type="ORF">C8Q69DRAFT_473326</name>
</gene>
<evidence type="ECO:0000313" key="1">
    <source>
        <dbReference type="EMBL" id="RWQ94263.1"/>
    </source>
</evidence>
<reference evidence="1 2" key="1">
    <citation type="journal article" date="2018" name="Front. Microbiol.">
        <title>Genomic and genetic insights into a cosmopolitan fungus, Paecilomyces variotii (Eurotiales).</title>
        <authorList>
            <person name="Urquhart A.S."/>
            <person name="Mondo S.J."/>
            <person name="Makela M.R."/>
            <person name="Hane J.K."/>
            <person name="Wiebenga A."/>
            <person name="He G."/>
            <person name="Mihaltcheva S."/>
            <person name="Pangilinan J."/>
            <person name="Lipzen A."/>
            <person name="Barry K."/>
            <person name="de Vries R.P."/>
            <person name="Grigoriev I.V."/>
            <person name="Idnurm A."/>
        </authorList>
    </citation>
    <scope>NUCLEOTIDE SEQUENCE [LARGE SCALE GENOMIC DNA]</scope>
    <source>
        <strain evidence="1 2">CBS 101075</strain>
    </source>
</reference>
<evidence type="ECO:0000313" key="2">
    <source>
        <dbReference type="Proteomes" id="UP000283841"/>
    </source>
</evidence>
<proteinExistence type="predicted"/>
<keyword evidence="2" id="KW-1185">Reference proteome</keyword>
<dbReference type="VEuPathDB" id="FungiDB:C8Q69DRAFT_473326"/>
<protein>
    <submittedName>
        <fullName evidence="1">Uncharacterized protein</fullName>
    </submittedName>
</protein>
<dbReference type="EMBL" id="RCNU01000008">
    <property type="protein sequence ID" value="RWQ94263.1"/>
    <property type="molecule type" value="Genomic_DNA"/>
</dbReference>
<comment type="caution">
    <text evidence="1">The sequence shown here is derived from an EMBL/GenBank/DDBJ whole genome shotgun (WGS) entry which is preliminary data.</text>
</comment>
<dbReference type="RefSeq" id="XP_028483908.1">
    <property type="nucleotide sequence ID" value="XM_028631034.1"/>
</dbReference>
<organism evidence="1 2">
    <name type="scientific">Byssochlamys spectabilis</name>
    <name type="common">Paecilomyces variotii</name>
    <dbReference type="NCBI Taxonomy" id="264951"/>
    <lineage>
        <taxon>Eukaryota</taxon>
        <taxon>Fungi</taxon>
        <taxon>Dikarya</taxon>
        <taxon>Ascomycota</taxon>
        <taxon>Pezizomycotina</taxon>
        <taxon>Eurotiomycetes</taxon>
        <taxon>Eurotiomycetidae</taxon>
        <taxon>Eurotiales</taxon>
        <taxon>Thermoascaceae</taxon>
        <taxon>Paecilomyces</taxon>
    </lineage>
</organism>
<accession>A0A443HR04</accession>
<dbReference type="AlphaFoldDB" id="A0A443HR04"/>
<name>A0A443HR04_BYSSP</name>
<sequence>MCKQSMTFYEWCQCQEDMGKTNCSARIRGRCPGIMTETVRLQCFCSRHATSSWVTEKKGRKEIIKTGRDKIARRWWSIWKSTMRRGLLGLH</sequence>
<dbReference type="GeneID" id="39600311"/>
<dbReference type="STRING" id="264951.A0A443HR04"/>